<evidence type="ECO:0000313" key="3">
    <source>
        <dbReference type="EMBL" id="CAF3486298.1"/>
    </source>
</evidence>
<evidence type="ECO:0000256" key="1">
    <source>
        <dbReference type="SAM" id="SignalP"/>
    </source>
</evidence>
<feature type="chain" id="PRO_5036233138" evidence="1">
    <location>
        <begin position="20"/>
        <end position="81"/>
    </location>
</feature>
<reference evidence="3" key="1">
    <citation type="submission" date="2021-02" db="EMBL/GenBank/DDBJ databases">
        <authorList>
            <person name="Nowell W R."/>
        </authorList>
    </citation>
    <scope>NUCLEOTIDE SEQUENCE</scope>
</reference>
<evidence type="ECO:0000313" key="5">
    <source>
        <dbReference type="Proteomes" id="UP000663833"/>
    </source>
</evidence>
<keyword evidence="1" id="KW-0732">Signal</keyword>
<name>A0A818G5I1_9BILA</name>
<dbReference type="Proteomes" id="UP000663869">
    <property type="component" value="Unassembled WGS sequence"/>
</dbReference>
<feature type="signal peptide" evidence="1">
    <location>
        <begin position="1"/>
        <end position="19"/>
    </location>
</feature>
<dbReference type="AlphaFoldDB" id="A0A818G5I1"/>
<dbReference type="Proteomes" id="UP000663833">
    <property type="component" value="Unassembled WGS sequence"/>
</dbReference>
<proteinExistence type="predicted"/>
<dbReference type="EMBL" id="CAJNYT010001738">
    <property type="protein sequence ID" value="CAF3427563.1"/>
    <property type="molecule type" value="Genomic_DNA"/>
</dbReference>
<dbReference type="Proteomes" id="UP000663872">
    <property type="component" value="Unassembled WGS sequence"/>
</dbReference>
<gene>
    <name evidence="4" type="ORF">FME351_LOCUS30402</name>
    <name evidence="2" type="ORF">GRG538_LOCUS12352</name>
    <name evidence="3" type="ORF">LUA448_LOCUS24350</name>
</gene>
<evidence type="ECO:0000313" key="4">
    <source>
        <dbReference type="EMBL" id="CAF3743304.1"/>
    </source>
</evidence>
<evidence type="ECO:0000313" key="2">
    <source>
        <dbReference type="EMBL" id="CAF3427563.1"/>
    </source>
</evidence>
<organism evidence="3 5">
    <name type="scientific">Rotaria socialis</name>
    <dbReference type="NCBI Taxonomy" id="392032"/>
    <lineage>
        <taxon>Eukaryota</taxon>
        <taxon>Metazoa</taxon>
        <taxon>Spiralia</taxon>
        <taxon>Gnathifera</taxon>
        <taxon>Rotifera</taxon>
        <taxon>Eurotatoria</taxon>
        <taxon>Bdelloidea</taxon>
        <taxon>Philodinida</taxon>
        <taxon>Philodinidae</taxon>
        <taxon>Rotaria</taxon>
    </lineage>
</organism>
<comment type="caution">
    <text evidence="3">The sequence shown here is derived from an EMBL/GenBank/DDBJ whole genome shotgun (WGS) entry which is preliminary data.</text>
</comment>
<sequence>MGQCCYAYFCFSCFVLSIARKIDESCISCCCVPGALVVYCMKIRSILRIQGDSCDDYCAVTCCPCCAAVQMRNELIERGLG</sequence>
<protein>
    <submittedName>
        <fullName evidence="3">Uncharacterized protein</fullName>
    </submittedName>
</protein>
<dbReference type="EMBL" id="CAJNYD010003245">
    <property type="protein sequence ID" value="CAF3486298.1"/>
    <property type="molecule type" value="Genomic_DNA"/>
</dbReference>
<dbReference type="EMBL" id="CAJNYU010004312">
    <property type="protein sequence ID" value="CAF3743304.1"/>
    <property type="molecule type" value="Genomic_DNA"/>
</dbReference>
<accession>A0A818G5I1</accession>